<feature type="transmembrane region" description="Helical" evidence="6">
    <location>
        <begin position="276"/>
        <end position="301"/>
    </location>
</feature>
<dbReference type="OMA" id="FHLWPFR"/>
<evidence type="ECO:0000256" key="5">
    <source>
        <dbReference type="ARBA" id="ARBA00023136"/>
    </source>
</evidence>
<keyword evidence="11" id="KW-1185">Reference proteome</keyword>
<feature type="transmembrane region" description="Helical" evidence="6">
    <location>
        <begin position="59"/>
        <end position="78"/>
    </location>
</feature>
<dbReference type="AlphaFoldDB" id="A0A0C3A5D0"/>
<evidence type="ECO:0000313" key="7">
    <source>
        <dbReference type="EMBL" id="KAB2586703.1"/>
    </source>
</evidence>
<dbReference type="CDD" id="cd06581">
    <property type="entry name" value="TM_PBP1_LivM_like"/>
    <property type="match status" value="1"/>
</dbReference>
<evidence type="ECO:0000256" key="4">
    <source>
        <dbReference type="ARBA" id="ARBA00022989"/>
    </source>
</evidence>
<dbReference type="Pfam" id="PF02653">
    <property type="entry name" value="BPD_transp_2"/>
    <property type="match status" value="1"/>
</dbReference>
<evidence type="ECO:0000313" key="8">
    <source>
        <dbReference type="EMBL" id="MBH5146081.1"/>
    </source>
</evidence>
<feature type="transmembrane region" description="Helical" evidence="6">
    <location>
        <begin position="239"/>
        <end position="264"/>
    </location>
</feature>
<evidence type="ECO:0000256" key="3">
    <source>
        <dbReference type="ARBA" id="ARBA00022692"/>
    </source>
</evidence>
<feature type="transmembrane region" description="Helical" evidence="6">
    <location>
        <begin position="84"/>
        <end position="102"/>
    </location>
</feature>
<feature type="transmembrane region" description="Helical" evidence="6">
    <location>
        <begin position="109"/>
        <end position="129"/>
    </location>
</feature>
<keyword evidence="5 6" id="KW-0472">Membrane</keyword>
<proteinExistence type="predicted"/>
<keyword evidence="2" id="KW-1003">Cell membrane</keyword>
<dbReference type="GO" id="GO:0015658">
    <property type="term" value="F:branched-chain amino acid transmembrane transporter activity"/>
    <property type="evidence" value="ECO:0007669"/>
    <property type="project" value="InterPro"/>
</dbReference>
<comment type="subcellular location">
    <subcellularLocation>
        <location evidence="1">Cell membrane</location>
        <topology evidence="1">Multi-pass membrane protein</topology>
    </subcellularLocation>
</comment>
<keyword evidence="4 6" id="KW-1133">Transmembrane helix</keyword>
<name>A0A0C3A5D0_RHOER</name>
<sequence>MTTLAERNEPTVAEKAVRRPRVVVAGSTSYRILQLVLLVAAVCALLLASQSAPFRVGQFTSVFIIAIAIAGLNIVSGYTGLLSIGHSAFFGLGAYTTGVLIVDRGYSPLTTIPMAVVLCFVLGLLVGLPSLRIKGLYLALVTLAVAVAFPEVIRKTGDLTGGAAGMVVRANLLVPPKWTGLTRADTYLWIFWVSVVTLAIVMLLIRNLVKSRFGLAMVAVRDNEIAASANGINVARVKILAFGLSGAITGLAGSLFTMYIGALSPESFSLMKSIEFITGLVLGGIATQFGPIVGATAVVFLPYYTGSVTDGPVSGVVFGAVLIAIVFLMPDGIVGRINSVLRRFVLVVPADHPKYREGEPRT</sequence>
<reference evidence="8 11" key="2">
    <citation type="submission" date="2020-12" db="EMBL/GenBank/DDBJ databases">
        <title>Draft genome sequence of furan degrading bacterial strain FUR100.</title>
        <authorList>
            <person name="Woiski C."/>
        </authorList>
    </citation>
    <scope>NUCLEOTIDE SEQUENCE [LARGE SCALE GENOMIC DNA]</scope>
    <source>
        <strain evidence="8 11">FUR100</strain>
    </source>
</reference>
<dbReference type="GO" id="GO:0005886">
    <property type="term" value="C:plasma membrane"/>
    <property type="evidence" value="ECO:0007669"/>
    <property type="project" value="UniProtKB-SubCell"/>
</dbReference>
<feature type="transmembrane region" description="Helical" evidence="6">
    <location>
        <begin position="28"/>
        <end position="47"/>
    </location>
</feature>
<dbReference type="Proteomes" id="UP001230933">
    <property type="component" value="Chromosome"/>
</dbReference>
<evidence type="ECO:0000313" key="10">
    <source>
        <dbReference type="Proteomes" id="UP000325576"/>
    </source>
</evidence>
<dbReference type="EMBL" id="MRBO01000141">
    <property type="protein sequence ID" value="KAB2586703.1"/>
    <property type="molecule type" value="Genomic_DNA"/>
</dbReference>
<evidence type="ECO:0000256" key="1">
    <source>
        <dbReference type="ARBA" id="ARBA00004651"/>
    </source>
</evidence>
<feature type="transmembrane region" description="Helical" evidence="6">
    <location>
        <begin position="187"/>
        <end position="205"/>
    </location>
</feature>
<reference evidence="9" key="3">
    <citation type="submission" date="2023-08" db="EMBL/GenBank/DDBJ databases">
        <title>Isolation and Characterization of Rhodococcus erythropolis MGMM8.</title>
        <authorList>
            <person name="Diabankana R.G.C."/>
            <person name="Afordoanyi D.M."/>
            <person name="Validov S.Z."/>
        </authorList>
    </citation>
    <scope>NUCLEOTIDE SEQUENCE</scope>
    <source>
        <strain evidence="9">MGMM8</strain>
    </source>
</reference>
<dbReference type="EMBL" id="CP124545">
    <property type="protein sequence ID" value="WGV48204.2"/>
    <property type="molecule type" value="Genomic_DNA"/>
</dbReference>
<gene>
    <name evidence="7" type="ORF">BS297_03895</name>
    <name evidence="8" type="ORF">I3517_26110</name>
    <name evidence="9" type="ORF">QIE55_22070</name>
</gene>
<protein>
    <submittedName>
        <fullName evidence="7">Branched-chain amino acid ABC transporter permease</fullName>
    </submittedName>
</protein>
<evidence type="ECO:0000313" key="9">
    <source>
        <dbReference type="EMBL" id="WGV48204.2"/>
    </source>
</evidence>
<dbReference type="InterPro" id="IPR043428">
    <property type="entry name" value="LivM-like"/>
</dbReference>
<dbReference type="InterPro" id="IPR001851">
    <property type="entry name" value="ABC_transp_permease"/>
</dbReference>
<evidence type="ECO:0000256" key="2">
    <source>
        <dbReference type="ARBA" id="ARBA00022475"/>
    </source>
</evidence>
<keyword evidence="3 6" id="KW-0812">Transmembrane</keyword>
<evidence type="ECO:0000256" key="6">
    <source>
        <dbReference type="SAM" id="Phobius"/>
    </source>
</evidence>
<reference evidence="7 10" key="1">
    <citation type="journal article" date="2017" name="Poromechanics V (2013)">
        <title>Genomic Characterization of the Arsenic-Tolerant Actinobacterium, &lt;i&gt;Rhodococcus erythropolis&lt;/i&gt; S43.</title>
        <authorList>
            <person name="Retamal-Morales G."/>
            <person name="Mehnert M."/>
            <person name="Schwabe R."/>
            <person name="Tischler D."/>
            <person name="Schloemann M."/>
            <person name="Levican G.J."/>
        </authorList>
    </citation>
    <scope>NUCLEOTIDE SEQUENCE [LARGE SCALE GENOMIC DNA]</scope>
    <source>
        <strain evidence="7 10">S43</strain>
    </source>
</reference>
<evidence type="ECO:0000313" key="11">
    <source>
        <dbReference type="Proteomes" id="UP000627573"/>
    </source>
</evidence>
<dbReference type="Proteomes" id="UP000627573">
    <property type="component" value="Unassembled WGS sequence"/>
</dbReference>
<feature type="transmembrane region" description="Helical" evidence="6">
    <location>
        <begin position="313"/>
        <end position="334"/>
    </location>
</feature>
<dbReference type="Proteomes" id="UP000325576">
    <property type="component" value="Unassembled WGS sequence"/>
</dbReference>
<feature type="transmembrane region" description="Helical" evidence="6">
    <location>
        <begin position="135"/>
        <end position="153"/>
    </location>
</feature>
<accession>A0A0C3A5D0</accession>
<dbReference type="EMBL" id="JAECSB010000085">
    <property type="protein sequence ID" value="MBH5146081.1"/>
    <property type="molecule type" value="Genomic_DNA"/>
</dbReference>
<organism evidence="7 10">
    <name type="scientific">Rhodococcus erythropolis</name>
    <name type="common">Arthrobacter picolinophilus</name>
    <dbReference type="NCBI Taxonomy" id="1833"/>
    <lineage>
        <taxon>Bacteria</taxon>
        <taxon>Bacillati</taxon>
        <taxon>Actinomycetota</taxon>
        <taxon>Actinomycetes</taxon>
        <taxon>Mycobacteriales</taxon>
        <taxon>Nocardiaceae</taxon>
        <taxon>Rhodococcus</taxon>
        <taxon>Rhodococcus erythropolis group</taxon>
    </lineage>
</organism>
<dbReference type="RefSeq" id="WP_019744802.1">
    <property type="nucleotide sequence ID" value="NZ_CP124545.1"/>
</dbReference>
<dbReference type="PANTHER" id="PTHR30482">
    <property type="entry name" value="HIGH-AFFINITY BRANCHED-CHAIN AMINO ACID TRANSPORT SYSTEM PERMEASE"/>
    <property type="match status" value="1"/>
</dbReference>
<dbReference type="PANTHER" id="PTHR30482:SF10">
    <property type="entry name" value="HIGH-AFFINITY BRANCHED-CHAIN AMINO ACID TRANSPORT PROTEIN BRAE"/>
    <property type="match status" value="1"/>
</dbReference>
<dbReference type="GeneID" id="57485622"/>